<feature type="region of interest" description="Disordered" evidence="8">
    <location>
        <begin position="708"/>
        <end position="736"/>
    </location>
</feature>
<evidence type="ECO:0000256" key="3">
    <source>
        <dbReference type="ARBA" id="ARBA00010553"/>
    </source>
</evidence>
<dbReference type="SUPFAM" id="SSF57850">
    <property type="entry name" value="RING/U-box"/>
    <property type="match status" value="1"/>
</dbReference>
<dbReference type="SUPFAM" id="SSF48371">
    <property type="entry name" value="ARM repeat"/>
    <property type="match status" value="1"/>
</dbReference>
<dbReference type="GO" id="GO:0061630">
    <property type="term" value="F:ubiquitin protein ligase activity"/>
    <property type="evidence" value="ECO:0007669"/>
    <property type="project" value="UniProtKB-EC"/>
</dbReference>
<dbReference type="InterPro" id="IPR006911">
    <property type="entry name" value="ARM-rpt_dom"/>
</dbReference>
<keyword evidence="6" id="KW-0677">Repeat</keyword>
<keyword evidence="5" id="KW-0808">Transferase</keyword>
<dbReference type="EC" id="2.3.2.27" evidence="4"/>
<evidence type="ECO:0000313" key="10">
    <source>
        <dbReference type="EMBL" id="KAK4262161.1"/>
    </source>
</evidence>
<dbReference type="Gene3D" id="1.25.10.10">
    <property type="entry name" value="Leucine-rich Repeat Variant"/>
    <property type="match status" value="1"/>
</dbReference>
<evidence type="ECO:0000256" key="1">
    <source>
        <dbReference type="ARBA" id="ARBA00000900"/>
    </source>
</evidence>
<comment type="pathway">
    <text evidence="2">Protein modification; protein ubiquitination.</text>
</comment>
<dbReference type="Gene3D" id="3.30.40.10">
    <property type="entry name" value="Zinc/RING finger domain, C3HC4 (zinc finger)"/>
    <property type="match status" value="1"/>
</dbReference>
<dbReference type="PANTHER" id="PTHR23315:SF240">
    <property type="entry name" value="U-BOX DOMAIN-CONTAINING PROTEIN 5"/>
    <property type="match status" value="1"/>
</dbReference>
<dbReference type="AlphaFoldDB" id="A0AAE1J1W0"/>
<dbReference type="GO" id="GO:0016567">
    <property type="term" value="P:protein ubiquitination"/>
    <property type="evidence" value="ECO:0007669"/>
    <property type="project" value="InterPro"/>
</dbReference>
<dbReference type="InterPro" id="IPR011989">
    <property type="entry name" value="ARM-like"/>
</dbReference>
<evidence type="ECO:0000256" key="4">
    <source>
        <dbReference type="ARBA" id="ARBA00012483"/>
    </source>
</evidence>
<feature type="compositionally biased region" description="Polar residues" evidence="8">
    <location>
        <begin position="715"/>
        <end position="726"/>
    </location>
</feature>
<organism evidence="10 11">
    <name type="scientific">Acacia crassicarpa</name>
    <name type="common">northern wattle</name>
    <dbReference type="NCBI Taxonomy" id="499986"/>
    <lineage>
        <taxon>Eukaryota</taxon>
        <taxon>Viridiplantae</taxon>
        <taxon>Streptophyta</taxon>
        <taxon>Embryophyta</taxon>
        <taxon>Tracheophyta</taxon>
        <taxon>Spermatophyta</taxon>
        <taxon>Magnoliopsida</taxon>
        <taxon>eudicotyledons</taxon>
        <taxon>Gunneridae</taxon>
        <taxon>Pentapetalae</taxon>
        <taxon>rosids</taxon>
        <taxon>fabids</taxon>
        <taxon>Fabales</taxon>
        <taxon>Fabaceae</taxon>
        <taxon>Caesalpinioideae</taxon>
        <taxon>mimosoid clade</taxon>
        <taxon>Acacieae</taxon>
        <taxon>Acacia</taxon>
    </lineage>
</organism>
<dbReference type="SMART" id="SM00504">
    <property type="entry name" value="Ubox"/>
    <property type="match status" value="1"/>
</dbReference>
<keyword evidence="11" id="KW-1185">Reference proteome</keyword>
<evidence type="ECO:0000259" key="9">
    <source>
        <dbReference type="PROSITE" id="PS51698"/>
    </source>
</evidence>
<dbReference type="Proteomes" id="UP001293593">
    <property type="component" value="Unassembled WGS sequence"/>
</dbReference>
<proteinExistence type="inferred from homology"/>
<comment type="caution">
    <text evidence="10">The sequence shown here is derived from an EMBL/GenBank/DDBJ whole genome shotgun (WGS) entry which is preliminary data.</text>
</comment>
<name>A0AAE1J1W0_9FABA</name>
<dbReference type="InterPro" id="IPR013083">
    <property type="entry name" value="Znf_RING/FYVE/PHD"/>
</dbReference>
<evidence type="ECO:0000256" key="2">
    <source>
        <dbReference type="ARBA" id="ARBA00004906"/>
    </source>
</evidence>
<keyword evidence="7" id="KW-0833">Ubl conjugation pathway</keyword>
<feature type="domain" description="U-box" evidence="9">
    <location>
        <begin position="267"/>
        <end position="341"/>
    </location>
</feature>
<dbReference type="PROSITE" id="PS51698">
    <property type="entry name" value="U_BOX"/>
    <property type="match status" value="1"/>
</dbReference>
<dbReference type="InterPro" id="IPR016024">
    <property type="entry name" value="ARM-type_fold"/>
</dbReference>
<comment type="catalytic activity">
    <reaction evidence="1">
        <text>S-ubiquitinyl-[E2 ubiquitin-conjugating enzyme]-L-cysteine + [acceptor protein]-L-lysine = [E2 ubiquitin-conjugating enzyme]-L-cysteine + N(6)-ubiquitinyl-[acceptor protein]-L-lysine.</text>
        <dbReference type="EC" id="2.3.2.27"/>
    </reaction>
</comment>
<evidence type="ECO:0000256" key="8">
    <source>
        <dbReference type="SAM" id="MobiDB-lite"/>
    </source>
</evidence>
<accession>A0AAE1J1W0</accession>
<protein>
    <recommendedName>
        <fullName evidence="4">RING-type E3 ubiquitin transferase</fullName>
        <ecNumber evidence="4">2.3.2.27</ecNumber>
    </recommendedName>
</protein>
<dbReference type="InterPro" id="IPR000225">
    <property type="entry name" value="Armadillo"/>
</dbReference>
<comment type="similarity">
    <text evidence="3">Belongs to the eutherian X-chromosome-specific Armcx family.</text>
</comment>
<evidence type="ECO:0000256" key="6">
    <source>
        <dbReference type="ARBA" id="ARBA00022737"/>
    </source>
</evidence>
<dbReference type="PANTHER" id="PTHR23315">
    <property type="entry name" value="U BOX DOMAIN-CONTAINING"/>
    <property type="match status" value="1"/>
</dbReference>
<evidence type="ECO:0000256" key="7">
    <source>
        <dbReference type="ARBA" id="ARBA00022786"/>
    </source>
</evidence>
<feature type="region of interest" description="Disordered" evidence="8">
    <location>
        <begin position="235"/>
        <end position="254"/>
    </location>
</feature>
<dbReference type="SMART" id="SM00185">
    <property type="entry name" value="ARM"/>
    <property type="match status" value="3"/>
</dbReference>
<evidence type="ECO:0000313" key="11">
    <source>
        <dbReference type="Proteomes" id="UP001293593"/>
    </source>
</evidence>
<gene>
    <name evidence="10" type="ORF">QN277_027748</name>
</gene>
<dbReference type="CDD" id="cd16664">
    <property type="entry name" value="RING-Ubox_PUB"/>
    <property type="match status" value="1"/>
</dbReference>
<reference evidence="10" key="1">
    <citation type="submission" date="2023-10" db="EMBL/GenBank/DDBJ databases">
        <title>Chromosome-level genome of the transformable northern wattle, Acacia crassicarpa.</title>
        <authorList>
            <person name="Massaro I."/>
            <person name="Sinha N.R."/>
            <person name="Poethig S."/>
            <person name="Leichty A.R."/>
        </authorList>
    </citation>
    <scope>NUCLEOTIDE SEQUENCE</scope>
    <source>
        <strain evidence="10">Acra3RX</strain>
        <tissue evidence="10">Leaf</tissue>
    </source>
</reference>
<evidence type="ECO:0000256" key="5">
    <source>
        <dbReference type="ARBA" id="ARBA00022679"/>
    </source>
</evidence>
<dbReference type="InterPro" id="IPR045210">
    <property type="entry name" value="RING-Ubox_PUB"/>
</dbReference>
<dbReference type="EMBL" id="JAWXYG010000009">
    <property type="protein sequence ID" value="KAK4262161.1"/>
    <property type="molecule type" value="Genomic_DNA"/>
</dbReference>
<dbReference type="Pfam" id="PF04826">
    <property type="entry name" value="Arm_2"/>
    <property type="match status" value="1"/>
</dbReference>
<sequence>MGTDVGEVARTLPNPCSFKVHHTMCMELMRLVDRISKILPDIEATRPRCSSGIQSLCSLNTAIDRAKLLLQHCCDCSKLYLALTGHAVLLRCLKARNSLGKSLEKIQSMVSVMLAAEISQIIDDLGCATFVLDSSEEEAGRVVRELLQKSPSASDSMEDYEIKALQIAAARLNITSSKAILIEKRSIKKLVDKLGPNEPTKKMILKYLWYLLKKHGNHIMGGQIGMVHAQSDQPIATDKSSHSPSHSHYASQCRTQSIHTHELSRAISPKEYRCPMSSALMYDPVVIASGETYERMWIQKWFDEGHDICPKTGKKLANMSVTPDTAMKDLISKWCRENGVIITDPSRRAAKFSSRESSFASIASFNITLNKLHLPVDLSIVSIESTDSYDSDSSQTLTTHHLMLMRTNDNSYSSHESLALKDGADSMLFSQFPDLQWNSQCQVIEDLKVRLKSNCQPFCSSSAKGFIESLIKFLNNAYGLQDIKALKAGMQLFSEFVNKHRNTQTYLSEDSFSVLGNLLDSEVKGEALAVMEKLSECEHSRAKIAASNALASILKILDSESREIQRQFIRIMHNLSSNSEACYHMLSLQCLIPGLLPFLKDETSLRYCICILKNLCDTEEGRVSVAKTEGCISAIVEILETDSNEEQEHALAVLHSLCSLSSDYCKLVTEQGEWVISSLFFIANNGKDKGKASALKLLGLLTDNVRVENEERSKPTPSTSQEPNNRPRQKKSSKISASFKKFFVSCITGKR</sequence>
<dbReference type="InterPro" id="IPR003613">
    <property type="entry name" value="Ubox_domain"/>
</dbReference>
<dbReference type="Pfam" id="PF04564">
    <property type="entry name" value="U-box"/>
    <property type="match status" value="1"/>
</dbReference>